<evidence type="ECO:0000313" key="5">
    <source>
        <dbReference type="Proteomes" id="UP000824120"/>
    </source>
</evidence>
<evidence type="ECO:0000256" key="1">
    <source>
        <dbReference type="SAM" id="Coils"/>
    </source>
</evidence>
<dbReference type="AlphaFoldDB" id="A0A9J5YNI4"/>
<evidence type="ECO:0000256" key="2">
    <source>
        <dbReference type="SAM" id="MobiDB-lite"/>
    </source>
</evidence>
<dbReference type="InterPro" id="IPR025558">
    <property type="entry name" value="DUF4283"/>
</dbReference>
<feature type="compositionally biased region" description="Basic and acidic residues" evidence="2">
    <location>
        <begin position="217"/>
        <end position="238"/>
    </location>
</feature>
<dbReference type="PANTHER" id="PTHR31286">
    <property type="entry name" value="GLYCINE-RICH CELL WALL STRUCTURAL PROTEIN 1.8-LIKE"/>
    <property type="match status" value="1"/>
</dbReference>
<evidence type="ECO:0000259" key="3">
    <source>
        <dbReference type="Pfam" id="PF14111"/>
    </source>
</evidence>
<dbReference type="OrthoDB" id="1935089at2759"/>
<dbReference type="Pfam" id="PF14111">
    <property type="entry name" value="DUF4283"/>
    <property type="match status" value="1"/>
</dbReference>
<protein>
    <recommendedName>
        <fullName evidence="3">DUF4283 domain-containing protein</fullName>
    </recommendedName>
</protein>
<dbReference type="InterPro" id="IPR040256">
    <property type="entry name" value="At4g02000-like"/>
</dbReference>
<keyword evidence="1" id="KW-0175">Coiled coil</keyword>
<dbReference type="PANTHER" id="PTHR31286:SF179">
    <property type="entry name" value="RNASE H TYPE-1 DOMAIN-CONTAINING PROTEIN"/>
    <property type="match status" value="1"/>
</dbReference>
<dbReference type="Proteomes" id="UP000824120">
    <property type="component" value="Chromosome 6"/>
</dbReference>
<evidence type="ECO:0000313" key="4">
    <source>
        <dbReference type="EMBL" id="KAG5602307.1"/>
    </source>
</evidence>
<proteinExistence type="predicted"/>
<name>A0A9J5YNI4_SOLCO</name>
<sequence>MIIKENLQYAILGKFSYEWPEIQELRLLIPKQCYLKGECKISLLSNRYVLIRAYLLEDYLNLLSKTIFYITQRGWSYPMRTLKWDPSFDPEEETTTTIAWTSFLELPPIFFVKEAVFSLASVVGKPMQVDMATKNQSRPSCARVKVEVDLLSDFPKRIKIGVRKQSTGEVVEKWIRIKYDYVPKYCTTCKLQGHGVVTTVNKFTALEVEEGQSEANTQKKDNVRQEKDKGEEMPKDPNAEEISLLRNKDEDEEMEENIKSIGKEGDLSPRQLDRLRSRLKRAKSGITVPLQVTLAEWSKKEYRNIFQQIATLEDIIQAKEAQLEVRPNENSRAELKKAEAKLIRFLNLEEEYWKQKSGLSWFKEGDRNTKFFHSYVKGRRRRMNLDETHTDQEDTINGTQSIGEKTVEYDNWTKQGALYYIEGDNAEEEEIEVKEFIHNGSWDKHKLLNYLSEEIKKCIVDTVKPELTEGRNDKAWWMLKENG</sequence>
<reference evidence="4 5" key="1">
    <citation type="submission" date="2020-09" db="EMBL/GenBank/DDBJ databases">
        <title>De no assembly of potato wild relative species, Solanum commersonii.</title>
        <authorList>
            <person name="Cho K."/>
        </authorList>
    </citation>
    <scope>NUCLEOTIDE SEQUENCE [LARGE SCALE GENOMIC DNA]</scope>
    <source>
        <strain evidence="4">LZ3.2</strain>
        <tissue evidence="4">Leaf</tissue>
    </source>
</reference>
<feature type="coiled-coil region" evidence="1">
    <location>
        <begin position="302"/>
        <end position="348"/>
    </location>
</feature>
<dbReference type="EMBL" id="JACXVP010000006">
    <property type="protein sequence ID" value="KAG5602307.1"/>
    <property type="molecule type" value="Genomic_DNA"/>
</dbReference>
<accession>A0A9J5YNI4</accession>
<gene>
    <name evidence="4" type="ORF">H5410_033677</name>
</gene>
<feature type="region of interest" description="Disordered" evidence="2">
    <location>
        <begin position="210"/>
        <end position="253"/>
    </location>
</feature>
<organism evidence="4 5">
    <name type="scientific">Solanum commersonii</name>
    <name type="common">Commerson's wild potato</name>
    <name type="synonym">Commerson's nightshade</name>
    <dbReference type="NCBI Taxonomy" id="4109"/>
    <lineage>
        <taxon>Eukaryota</taxon>
        <taxon>Viridiplantae</taxon>
        <taxon>Streptophyta</taxon>
        <taxon>Embryophyta</taxon>
        <taxon>Tracheophyta</taxon>
        <taxon>Spermatophyta</taxon>
        <taxon>Magnoliopsida</taxon>
        <taxon>eudicotyledons</taxon>
        <taxon>Gunneridae</taxon>
        <taxon>Pentapetalae</taxon>
        <taxon>asterids</taxon>
        <taxon>lamiids</taxon>
        <taxon>Solanales</taxon>
        <taxon>Solanaceae</taxon>
        <taxon>Solanoideae</taxon>
        <taxon>Solaneae</taxon>
        <taxon>Solanum</taxon>
    </lineage>
</organism>
<feature type="domain" description="DUF4283" evidence="3">
    <location>
        <begin position="4"/>
        <end position="92"/>
    </location>
</feature>
<comment type="caution">
    <text evidence="4">The sequence shown here is derived from an EMBL/GenBank/DDBJ whole genome shotgun (WGS) entry which is preliminary data.</text>
</comment>
<keyword evidence="5" id="KW-1185">Reference proteome</keyword>